<feature type="transmembrane region" description="Helical" evidence="1">
    <location>
        <begin position="68"/>
        <end position="89"/>
    </location>
</feature>
<comment type="caution">
    <text evidence="3">The sequence shown here is derived from an EMBL/GenBank/DDBJ whole genome shotgun (WGS) entry which is preliminary data.</text>
</comment>
<dbReference type="AlphaFoldDB" id="A0A1Y3PLE6"/>
<feature type="transmembrane region" description="Helical" evidence="1">
    <location>
        <begin position="28"/>
        <end position="56"/>
    </location>
</feature>
<dbReference type="PANTHER" id="PTHR31272:SF4">
    <property type="entry name" value="CYTOCHROME C-TYPE BIOGENESIS PROTEIN HI_1454-RELATED"/>
    <property type="match status" value="1"/>
</dbReference>
<evidence type="ECO:0000313" key="4">
    <source>
        <dbReference type="Proteomes" id="UP000196475"/>
    </source>
</evidence>
<keyword evidence="1" id="KW-0812">Transmembrane</keyword>
<dbReference type="Pfam" id="PF13386">
    <property type="entry name" value="DsbD_2"/>
    <property type="match status" value="1"/>
</dbReference>
<accession>A0A1Y3PLE6</accession>
<keyword evidence="1" id="KW-0472">Membrane</keyword>
<proteinExistence type="predicted"/>
<dbReference type="Proteomes" id="UP000196475">
    <property type="component" value="Unassembled WGS sequence"/>
</dbReference>
<feature type="transmembrane region" description="Helical" evidence="1">
    <location>
        <begin position="226"/>
        <end position="246"/>
    </location>
</feature>
<evidence type="ECO:0000256" key="1">
    <source>
        <dbReference type="SAM" id="Phobius"/>
    </source>
</evidence>
<feature type="transmembrane region" description="Helical" evidence="1">
    <location>
        <begin position="190"/>
        <end position="214"/>
    </location>
</feature>
<keyword evidence="1" id="KW-1133">Transmembrane helix</keyword>
<evidence type="ECO:0000259" key="2">
    <source>
        <dbReference type="Pfam" id="PF13386"/>
    </source>
</evidence>
<dbReference type="EMBL" id="LZRT01000068">
    <property type="protein sequence ID" value="OUM87884.1"/>
    <property type="molecule type" value="Genomic_DNA"/>
</dbReference>
<evidence type="ECO:0000313" key="3">
    <source>
        <dbReference type="EMBL" id="OUM87884.1"/>
    </source>
</evidence>
<dbReference type="PANTHER" id="PTHR31272">
    <property type="entry name" value="CYTOCHROME C-TYPE BIOGENESIS PROTEIN HI_1454-RELATED"/>
    <property type="match status" value="1"/>
</dbReference>
<organism evidence="3 4">
    <name type="scientific">Bacillus thermozeamaize</name>
    <dbReference type="NCBI Taxonomy" id="230954"/>
    <lineage>
        <taxon>Bacteria</taxon>
        <taxon>Bacillati</taxon>
        <taxon>Bacillota</taxon>
        <taxon>Bacilli</taxon>
        <taxon>Bacillales</taxon>
        <taxon>Bacillaceae</taxon>
        <taxon>Bacillus</taxon>
    </lineage>
</organism>
<feature type="transmembrane region" description="Helical" evidence="1">
    <location>
        <begin position="109"/>
        <end position="127"/>
    </location>
</feature>
<feature type="domain" description="Urease accessory protein UreH-like transmembrane" evidence="2">
    <location>
        <begin position="29"/>
        <end position="237"/>
    </location>
</feature>
<dbReference type="InterPro" id="IPR051790">
    <property type="entry name" value="Cytochrome_c-biogenesis_DsbD"/>
</dbReference>
<sequence length="248" mass="26963">MYYWFSQFSAVVSQPIFAITEMTDVTLLTALLLGLVGALAPCQISANIGAIIYFGNRQVQQKLALSEVVLYLLGKVAVFAVFGLLFWLIGRNISAQSIPLFVWARKLVGPLLVVMGLFMLGWVRLPGSVGLKWSASLKQQAKRLGGKTGAFFLGVSFSLGFCPTMFWLFFGLLMPMALNSRAGALLPPVFALGTAVPFLLFLGLSYGFGIDTYVKKAKVMGRNVQGLAGAVFILLGILDTLTYWTINI</sequence>
<gene>
    <name evidence="3" type="ORF">BAA01_12015</name>
</gene>
<reference evidence="4" key="1">
    <citation type="submission" date="2016-06" db="EMBL/GenBank/DDBJ databases">
        <authorList>
            <person name="Nascimento L."/>
            <person name="Pereira R.V."/>
            <person name="Martins L.F."/>
            <person name="Quaggio R.B."/>
            <person name="Silva A.M."/>
            <person name="Setubal J.C."/>
        </authorList>
    </citation>
    <scope>NUCLEOTIDE SEQUENCE [LARGE SCALE GENOMIC DNA]</scope>
</reference>
<name>A0A1Y3PLE6_9BACI</name>
<feature type="transmembrane region" description="Helical" evidence="1">
    <location>
        <begin position="148"/>
        <end position="170"/>
    </location>
</feature>
<dbReference type="InterPro" id="IPR039447">
    <property type="entry name" value="UreH-like_TM_dom"/>
</dbReference>
<protein>
    <recommendedName>
        <fullName evidence="2">Urease accessory protein UreH-like transmembrane domain-containing protein</fullName>
    </recommendedName>
</protein>